<keyword evidence="1" id="KW-0732">Signal</keyword>
<evidence type="ECO:0000256" key="1">
    <source>
        <dbReference type="SAM" id="SignalP"/>
    </source>
</evidence>
<feature type="chain" id="PRO_5012076629" evidence="1">
    <location>
        <begin position="21"/>
        <end position="178"/>
    </location>
</feature>
<dbReference type="Proteomes" id="UP000191672">
    <property type="component" value="Unassembled WGS sequence"/>
</dbReference>
<comment type="caution">
    <text evidence="2">The sequence shown here is derived from an EMBL/GenBank/DDBJ whole genome shotgun (WGS) entry which is preliminary data.</text>
</comment>
<evidence type="ECO:0000313" key="3">
    <source>
        <dbReference type="Proteomes" id="UP000191672"/>
    </source>
</evidence>
<gene>
    <name evidence="2" type="ORF">PENANT_c128G08784</name>
</gene>
<sequence length="178" mass="20566">MKPFSGVLILLFSLLSICLAVDPAERFPDQTKVDRDNYEATTLAAAEKGVQLQHGKRYAFREKWAPAYGEYRCLPDYSHVRLIVGQFFNSPTRSGRQAFDGKAYEMISDEADTKLGQTPVGGKVQSQVDNLWWANHYFNEKKEEWVTVSLEYARKWPSYNLVTNNCMVYTKEVWKNIH</sequence>
<dbReference type="AlphaFoldDB" id="A0A1V6PH33"/>
<accession>A0A1V6PH33</accession>
<evidence type="ECO:0000313" key="2">
    <source>
        <dbReference type="EMBL" id="OQD76279.1"/>
    </source>
</evidence>
<name>A0A1V6PH33_9EURO</name>
<reference evidence="3" key="1">
    <citation type="journal article" date="2017" name="Nat. Microbiol.">
        <title>Global analysis of biosynthetic gene clusters reveals vast potential of secondary metabolite production in Penicillium species.</title>
        <authorList>
            <person name="Nielsen J.C."/>
            <person name="Grijseels S."/>
            <person name="Prigent S."/>
            <person name="Ji B."/>
            <person name="Dainat J."/>
            <person name="Nielsen K.F."/>
            <person name="Frisvad J.C."/>
            <person name="Workman M."/>
            <person name="Nielsen J."/>
        </authorList>
    </citation>
    <scope>NUCLEOTIDE SEQUENCE [LARGE SCALE GENOMIC DNA]</scope>
    <source>
        <strain evidence="3">IBT 31811</strain>
    </source>
</reference>
<organism evidence="2 3">
    <name type="scientific">Penicillium antarcticum</name>
    <dbReference type="NCBI Taxonomy" id="416450"/>
    <lineage>
        <taxon>Eukaryota</taxon>
        <taxon>Fungi</taxon>
        <taxon>Dikarya</taxon>
        <taxon>Ascomycota</taxon>
        <taxon>Pezizomycotina</taxon>
        <taxon>Eurotiomycetes</taxon>
        <taxon>Eurotiomycetidae</taxon>
        <taxon>Eurotiales</taxon>
        <taxon>Aspergillaceae</taxon>
        <taxon>Penicillium</taxon>
    </lineage>
</organism>
<keyword evidence="3" id="KW-1185">Reference proteome</keyword>
<protein>
    <submittedName>
        <fullName evidence="2">Uncharacterized protein</fullName>
    </submittedName>
</protein>
<dbReference type="EMBL" id="MDYN01000128">
    <property type="protein sequence ID" value="OQD76279.1"/>
    <property type="molecule type" value="Genomic_DNA"/>
</dbReference>
<proteinExistence type="predicted"/>
<feature type="signal peptide" evidence="1">
    <location>
        <begin position="1"/>
        <end position="20"/>
    </location>
</feature>